<dbReference type="Gene3D" id="1.10.287.110">
    <property type="entry name" value="DnaJ domain"/>
    <property type="match status" value="1"/>
</dbReference>
<dbReference type="SUPFAM" id="SSF49493">
    <property type="entry name" value="HSP40/DnaJ peptide-binding domain"/>
    <property type="match status" value="1"/>
</dbReference>
<keyword evidence="1" id="KW-0143">Chaperone</keyword>
<keyword evidence="4" id="KW-1185">Reference proteome</keyword>
<gene>
    <name evidence="3" type="ORF">ECRASSUSDP1_LOCUS17710</name>
</gene>
<dbReference type="CDD" id="cd06257">
    <property type="entry name" value="DnaJ"/>
    <property type="match status" value="1"/>
</dbReference>
<dbReference type="PROSITE" id="PS00636">
    <property type="entry name" value="DNAJ_1"/>
    <property type="match status" value="1"/>
</dbReference>
<protein>
    <recommendedName>
        <fullName evidence="2">J domain-containing protein</fullName>
    </recommendedName>
</protein>
<dbReference type="SMART" id="SM00271">
    <property type="entry name" value="DnaJ"/>
    <property type="match status" value="1"/>
</dbReference>
<sequence>MTDYYKILELDRRATNDQIVSSFKRLAKKFHPMNSKIDMATNAKQFANVCEAFEVLSNEKYKAIFDAYGEIVLKHGFDPKLKMNFEGAYQFKGNATEIFNAYFDTGVEFREKEDNRETNYLNYFDKIEDAKRAQEEEERKKKRPRDLETIIECKFSDIIDGKLVKEVVLDGKYIPTDRGSLFSLNLHHILIPPKKANPEVPYPFKLTDLLESHPKVVKALACKYLNIPLDLVNPKTVIKIPGEGYPFIQKTLIDDPESIEPDGKLTVMKEARGDLYIKFLIKFPTKMTLKEREKMVEVLNDE</sequence>
<comment type="caution">
    <text evidence="3">The sequence shown here is derived from an EMBL/GenBank/DDBJ whole genome shotgun (WGS) entry which is preliminary data.</text>
</comment>
<dbReference type="InterPro" id="IPR008971">
    <property type="entry name" value="HSP40/DnaJ_pept-bd"/>
</dbReference>
<accession>A0AAD2D0X1</accession>
<reference evidence="3" key="1">
    <citation type="submission" date="2023-07" db="EMBL/GenBank/DDBJ databases">
        <authorList>
            <consortium name="AG Swart"/>
            <person name="Singh M."/>
            <person name="Singh A."/>
            <person name="Seah K."/>
            <person name="Emmerich C."/>
        </authorList>
    </citation>
    <scope>NUCLEOTIDE SEQUENCE</scope>
    <source>
        <strain evidence="3">DP1</strain>
    </source>
</reference>
<dbReference type="PANTHER" id="PTHR24078">
    <property type="entry name" value="DNAJ HOMOLOG SUBFAMILY C MEMBER"/>
    <property type="match status" value="1"/>
</dbReference>
<feature type="domain" description="J" evidence="2">
    <location>
        <begin position="3"/>
        <end position="69"/>
    </location>
</feature>
<dbReference type="GO" id="GO:0051082">
    <property type="term" value="F:unfolded protein binding"/>
    <property type="evidence" value="ECO:0007669"/>
    <property type="project" value="InterPro"/>
</dbReference>
<dbReference type="Gene3D" id="2.60.260.20">
    <property type="entry name" value="Urease metallochaperone UreE, N-terminal domain"/>
    <property type="match status" value="1"/>
</dbReference>
<dbReference type="EMBL" id="CAMPGE010017897">
    <property type="protein sequence ID" value="CAI2376341.1"/>
    <property type="molecule type" value="Genomic_DNA"/>
</dbReference>
<dbReference type="InterPro" id="IPR036869">
    <property type="entry name" value="J_dom_sf"/>
</dbReference>
<dbReference type="InterPro" id="IPR001623">
    <property type="entry name" value="DnaJ_domain"/>
</dbReference>
<dbReference type="SUPFAM" id="SSF46565">
    <property type="entry name" value="Chaperone J-domain"/>
    <property type="match status" value="1"/>
</dbReference>
<dbReference type="PROSITE" id="PS50076">
    <property type="entry name" value="DNAJ_2"/>
    <property type="match status" value="1"/>
</dbReference>
<organism evidence="3 4">
    <name type="scientific">Euplotes crassus</name>
    <dbReference type="NCBI Taxonomy" id="5936"/>
    <lineage>
        <taxon>Eukaryota</taxon>
        <taxon>Sar</taxon>
        <taxon>Alveolata</taxon>
        <taxon>Ciliophora</taxon>
        <taxon>Intramacronucleata</taxon>
        <taxon>Spirotrichea</taxon>
        <taxon>Hypotrichia</taxon>
        <taxon>Euplotida</taxon>
        <taxon>Euplotidae</taxon>
        <taxon>Moneuplotes</taxon>
    </lineage>
</organism>
<dbReference type="InterPro" id="IPR018253">
    <property type="entry name" value="DnaJ_domain_CS"/>
</dbReference>
<dbReference type="AlphaFoldDB" id="A0AAD2D0X1"/>
<dbReference type="PRINTS" id="PR00625">
    <property type="entry name" value="JDOMAIN"/>
</dbReference>
<proteinExistence type="predicted"/>
<dbReference type="InterPro" id="IPR051339">
    <property type="entry name" value="DnaJ_subfamily_B"/>
</dbReference>
<dbReference type="GO" id="GO:0005829">
    <property type="term" value="C:cytosol"/>
    <property type="evidence" value="ECO:0007669"/>
    <property type="project" value="TreeGrafter"/>
</dbReference>
<dbReference type="PANTHER" id="PTHR24078:SF553">
    <property type="entry name" value="DNAJ HOMOLOG SUBFAMILY B MEMBER 5"/>
    <property type="match status" value="1"/>
</dbReference>
<evidence type="ECO:0000313" key="4">
    <source>
        <dbReference type="Proteomes" id="UP001295684"/>
    </source>
</evidence>
<dbReference type="GO" id="GO:0006457">
    <property type="term" value="P:protein folding"/>
    <property type="evidence" value="ECO:0007669"/>
    <property type="project" value="InterPro"/>
</dbReference>
<evidence type="ECO:0000256" key="1">
    <source>
        <dbReference type="ARBA" id="ARBA00023186"/>
    </source>
</evidence>
<evidence type="ECO:0000313" key="3">
    <source>
        <dbReference type="EMBL" id="CAI2376341.1"/>
    </source>
</evidence>
<dbReference type="GO" id="GO:0051087">
    <property type="term" value="F:protein-folding chaperone binding"/>
    <property type="evidence" value="ECO:0007669"/>
    <property type="project" value="TreeGrafter"/>
</dbReference>
<dbReference type="Pfam" id="PF00226">
    <property type="entry name" value="DnaJ"/>
    <property type="match status" value="1"/>
</dbReference>
<name>A0AAD2D0X1_EUPCR</name>
<evidence type="ECO:0000259" key="2">
    <source>
        <dbReference type="PROSITE" id="PS50076"/>
    </source>
</evidence>
<dbReference type="Proteomes" id="UP001295684">
    <property type="component" value="Unassembled WGS sequence"/>
</dbReference>